<keyword evidence="3" id="KW-1185">Reference proteome</keyword>
<evidence type="ECO:0000256" key="1">
    <source>
        <dbReference type="SAM" id="MobiDB-lite"/>
    </source>
</evidence>
<name>A0A5M9GX07_9SPHI</name>
<feature type="compositionally biased region" description="Polar residues" evidence="1">
    <location>
        <begin position="1"/>
        <end position="12"/>
    </location>
</feature>
<dbReference type="Proteomes" id="UP000322918">
    <property type="component" value="Unassembled WGS sequence"/>
</dbReference>
<protein>
    <recommendedName>
        <fullName evidence="4">Rpn family recombination-promoting nuclease/putative transposase</fullName>
    </recommendedName>
</protein>
<dbReference type="EMBL" id="VWNE01000029">
    <property type="protein sequence ID" value="KAA8479146.1"/>
    <property type="molecule type" value="Genomic_DNA"/>
</dbReference>
<sequence length="116" mass="12937">MRRSISYSSNAGLTDGEISNLAAEEKEMSEANIKDKPSDDDFFTRAFGNIPFAKWDYENVLATAMRESKLEGKLEGRLEGELKAKLETAREMKAAGLSISQIAQFTKLSIEEINKL</sequence>
<feature type="region of interest" description="Disordered" evidence="1">
    <location>
        <begin position="1"/>
        <end position="40"/>
    </location>
</feature>
<accession>A0A5M9GX07</accession>
<evidence type="ECO:0008006" key="4">
    <source>
        <dbReference type="Google" id="ProtNLM"/>
    </source>
</evidence>
<comment type="caution">
    <text evidence="2">The sequence shown here is derived from an EMBL/GenBank/DDBJ whole genome shotgun (WGS) entry which is preliminary data.</text>
</comment>
<reference evidence="2 3" key="1">
    <citation type="submission" date="2019-09" db="EMBL/GenBank/DDBJ databases">
        <title>Pararcticibacter amylolyticus gen. nov., sp. nov., isolated from a rottenly hemp rope, and reclassification of Pedobacter tournemirensis as Pararcticibacter tournemirensis comb. nov.</title>
        <authorList>
            <person name="Cai Y."/>
        </authorList>
    </citation>
    <scope>NUCLEOTIDE SEQUENCE [LARGE SCALE GENOMIC DNA]</scope>
    <source>
        <strain evidence="2 3">TF5-37.2-LB10</strain>
    </source>
</reference>
<evidence type="ECO:0000313" key="3">
    <source>
        <dbReference type="Proteomes" id="UP000322918"/>
    </source>
</evidence>
<organism evidence="2 3">
    <name type="scientific">Arcticibacter tournemirensis</name>
    <dbReference type="NCBI Taxonomy" id="699437"/>
    <lineage>
        <taxon>Bacteria</taxon>
        <taxon>Pseudomonadati</taxon>
        <taxon>Bacteroidota</taxon>
        <taxon>Sphingobacteriia</taxon>
        <taxon>Sphingobacteriales</taxon>
        <taxon>Sphingobacteriaceae</taxon>
        <taxon>Arcticibacter</taxon>
    </lineage>
</organism>
<feature type="compositionally biased region" description="Basic and acidic residues" evidence="1">
    <location>
        <begin position="23"/>
        <end position="40"/>
    </location>
</feature>
<dbReference type="AlphaFoldDB" id="A0A5M9GX07"/>
<dbReference type="RefSeq" id="WP_141813378.1">
    <property type="nucleotide sequence ID" value="NZ_VFPL01000001.1"/>
</dbReference>
<gene>
    <name evidence="2" type="ORF">F1649_16545</name>
</gene>
<proteinExistence type="predicted"/>
<evidence type="ECO:0000313" key="2">
    <source>
        <dbReference type="EMBL" id="KAA8479146.1"/>
    </source>
</evidence>